<feature type="chain" id="PRO_5034716781" evidence="3">
    <location>
        <begin position="21"/>
        <end position="282"/>
    </location>
</feature>
<dbReference type="AlphaFoldDB" id="A0A895YHF9"/>
<sequence>MATAVALTVGSTAVAPSALADEQFWRGPNPTESALEAPSGPYTTSSTRVSSLVSGFGGGRIYYPVTTSDGTFGAIAISPGYTASWSTIDWLGPFLASHGFVVIGINTNSRFDQPGSRSTQLLNALDYLVDQSSERHRVDPDRLAVSGHSMGGGGAVQATRTRTSLLASVPLTPWHLSSLWGGVQTPTMVIGGQRDAVAPVRSHSIPIYEAIPGSSQKAYAEMRGEGHYFPLSRDATVGKLIVSWLKRFVDFDTRYEQFLCPPPATGLFSDFSDYRDTCPHTT</sequence>
<proteinExistence type="inferred from homology"/>
<comment type="similarity">
    <text evidence="1">Belongs to the AB hydrolase superfamily.</text>
</comment>
<accession>A0A895YHF9</accession>
<reference evidence="5" key="1">
    <citation type="submission" date="2021-02" db="EMBL/GenBank/DDBJ databases">
        <title>Natrosporangium hydrolyticum gen. nov., sp. nov, a haloalkaliphilic actinobacterium from a soda solonchak soil.</title>
        <authorList>
            <person name="Sorokin D.Y."/>
            <person name="Khijniak T.V."/>
            <person name="Zakharycheva A.P."/>
            <person name="Boueva O.V."/>
            <person name="Ariskina E.V."/>
            <person name="Hahnke R.L."/>
            <person name="Bunk B."/>
            <person name="Sproer C."/>
            <person name="Schumann P."/>
            <person name="Evtushenko L.I."/>
            <person name="Kublanov I.V."/>
        </authorList>
    </citation>
    <scope>NUCLEOTIDE SEQUENCE</scope>
    <source>
        <strain evidence="5">DSM 106523</strain>
    </source>
</reference>
<dbReference type="InterPro" id="IPR029058">
    <property type="entry name" value="AB_hydrolase_fold"/>
</dbReference>
<dbReference type="InterPro" id="IPR050261">
    <property type="entry name" value="FrsA_esterase"/>
</dbReference>
<evidence type="ECO:0000256" key="2">
    <source>
        <dbReference type="ARBA" id="ARBA00022801"/>
    </source>
</evidence>
<dbReference type="InterPro" id="IPR041127">
    <property type="entry name" value="PET_hydrolase/cutinase-like"/>
</dbReference>
<evidence type="ECO:0000313" key="6">
    <source>
        <dbReference type="Proteomes" id="UP000662857"/>
    </source>
</evidence>
<dbReference type="Gene3D" id="3.40.50.1820">
    <property type="entry name" value="alpha/beta hydrolase"/>
    <property type="match status" value="1"/>
</dbReference>
<dbReference type="EMBL" id="CP070499">
    <property type="protein sequence ID" value="QSB17354.1"/>
    <property type="molecule type" value="Genomic_DNA"/>
</dbReference>
<evidence type="ECO:0000256" key="3">
    <source>
        <dbReference type="SAM" id="SignalP"/>
    </source>
</evidence>
<keyword evidence="2 5" id="KW-0378">Hydrolase</keyword>
<dbReference type="SUPFAM" id="SSF53474">
    <property type="entry name" value="alpha/beta-Hydrolases"/>
    <property type="match status" value="1"/>
</dbReference>
<feature type="domain" description="PET hydrolase/cutinase-like" evidence="4">
    <location>
        <begin position="20"/>
        <end position="279"/>
    </location>
</feature>
<dbReference type="Pfam" id="PF12740">
    <property type="entry name" value="PETase"/>
    <property type="match status" value="1"/>
</dbReference>
<evidence type="ECO:0000259" key="4">
    <source>
        <dbReference type="Pfam" id="PF12740"/>
    </source>
</evidence>
<feature type="signal peptide" evidence="3">
    <location>
        <begin position="1"/>
        <end position="20"/>
    </location>
</feature>
<name>A0A895YHF9_9ACTN</name>
<dbReference type="Proteomes" id="UP000662857">
    <property type="component" value="Chromosome"/>
</dbReference>
<dbReference type="KEGG" id="nhy:JQS43_15600"/>
<organism evidence="5 6">
    <name type="scientific">Natronosporangium hydrolyticum</name>
    <dbReference type="NCBI Taxonomy" id="2811111"/>
    <lineage>
        <taxon>Bacteria</taxon>
        <taxon>Bacillati</taxon>
        <taxon>Actinomycetota</taxon>
        <taxon>Actinomycetes</taxon>
        <taxon>Micromonosporales</taxon>
        <taxon>Micromonosporaceae</taxon>
        <taxon>Natronosporangium</taxon>
    </lineage>
</organism>
<gene>
    <name evidence="5" type="ORF">JQS43_15600</name>
</gene>
<dbReference type="GO" id="GO:0052689">
    <property type="term" value="F:carboxylic ester hydrolase activity"/>
    <property type="evidence" value="ECO:0007669"/>
    <property type="project" value="UniProtKB-ARBA"/>
</dbReference>
<keyword evidence="3" id="KW-0732">Signal</keyword>
<protein>
    <submittedName>
        <fullName evidence="5">Alpha/beta hydrolase</fullName>
    </submittedName>
</protein>
<evidence type="ECO:0000313" key="5">
    <source>
        <dbReference type="EMBL" id="QSB17354.1"/>
    </source>
</evidence>
<dbReference type="PANTHER" id="PTHR22946">
    <property type="entry name" value="DIENELACTONE HYDROLASE DOMAIN-CONTAINING PROTEIN-RELATED"/>
    <property type="match status" value="1"/>
</dbReference>
<keyword evidence="6" id="KW-1185">Reference proteome</keyword>
<evidence type="ECO:0000256" key="1">
    <source>
        <dbReference type="ARBA" id="ARBA00008645"/>
    </source>
</evidence>
<dbReference type="PANTHER" id="PTHR22946:SF9">
    <property type="entry name" value="POLYKETIDE TRANSFERASE AF380"/>
    <property type="match status" value="1"/>
</dbReference>